<evidence type="ECO:0000313" key="4">
    <source>
        <dbReference type="Proteomes" id="UP000753802"/>
    </source>
</evidence>
<keyword evidence="4" id="KW-1185">Reference proteome</keyword>
<reference evidence="3 4" key="1">
    <citation type="submission" date="2020-01" db="EMBL/GenBank/DDBJ databases">
        <title>Genome analysis.</title>
        <authorList>
            <person name="Wu S."/>
            <person name="Wang G."/>
        </authorList>
    </citation>
    <scope>NUCLEOTIDE SEQUENCE [LARGE SCALE GENOMIC DNA]</scope>
    <source>
        <strain evidence="3 4">SYL130</strain>
    </source>
</reference>
<feature type="region of interest" description="Disordered" evidence="1">
    <location>
        <begin position="22"/>
        <end position="64"/>
    </location>
</feature>
<organism evidence="3 4">
    <name type="scientific">Sediminibacterium roseum</name>
    <dbReference type="NCBI Taxonomy" id="1978412"/>
    <lineage>
        <taxon>Bacteria</taxon>
        <taxon>Pseudomonadati</taxon>
        <taxon>Bacteroidota</taxon>
        <taxon>Chitinophagia</taxon>
        <taxon>Chitinophagales</taxon>
        <taxon>Chitinophagaceae</taxon>
        <taxon>Sediminibacterium</taxon>
    </lineage>
</organism>
<protein>
    <recommendedName>
        <fullName evidence="5">Lipoprotein</fullName>
    </recommendedName>
</protein>
<dbReference type="PROSITE" id="PS51257">
    <property type="entry name" value="PROKAR_LIPOPROTEIN"/>
    <property type="match status" value="1"/>
</dbReference>
<evidence type="ECO:0000313" key="3">
    <source>
        <dbReference type="EMBL" id="NCI51687.1"/>
    </source>
</evidence>
<proteinExistence type="predicted"/>
<evidence type="ECO:0000256" key="1">
    <source>
        <dbReference type="SAM" id="MobiDB-lite"/>
    </source>
</evidence>
<evidence type="ECO:0000256" key="2">
    <source>
        <dbReference type="SAM" id="SignalP"/>
    </source>
</evidence>
<feature type="signal peptide" evidence="2">
    <location>
        <begin position="1"/>
        <end position="22"/>
    </location>
</feature>
<accession>A0ABX0A167</accession>
<feature type="chain" id="PRO_5045538891" description="Lipoprotein" evidence="2">
    <location>
        <begin position="23"/>
        <end position="165"/>
    </location>
</feature>
<keyword evidence="2" id="KW-0732">Signal</keyword>
<evidence type="ECO:0008006" key="5">
    <source>
        <dbReference type="Google" id="ProtNLM"/>
    </source>
</evidence>
<comment type="caution">
    <text evidence="3">The sequence shown here is derived from an EMBL/GenBank/DDBJ whole genome shotgun (WGS) entry which is preliminary data.</text>
</comment>
<name>A0ABX0A167_9BACT</name>
<sequence length="165" mass="18618">MKKLVLFSVTALVMLASCSKKTHPTVSKPTKKPEPVTTVSPKKDSPVVVAENPPVTTTPEPATEAPVFNSPLIVIDEAGKVITPGDKLPEEIALKVDYKKIAKGFSLEQRKNLIYRFKMVPPKVLFIPAEMSSKSARGTYIIYKKKFYYWRKDDGLFYLDETYYQ</sequence>
<gene>
    <name evidence="3" type="ORF">GWC95_17315</name>
</gene>
<dbReference type="EMBL" id="JAACJS010000015">
    <property type="protein sequence ID" value="NCI51687.1"/>
    <property type="molecule type" value="Genomic_DNA"/>
</dbReference>
<dbReference type="Proteomes" id="UP000753802">
    <property type="component" value="Unassembled WGS sequence"/>
</dbReference>
<feature type="compositionally biased region" description="Low complexity" evidence="1">
    <location>
        <begin position="46"/>
        <end position="64"/>
    </location>
</feature>
<dbReference type="RefSeq" id="WP_161819959.1">
    <property type="nucleotide sequence ID" value="NZ_JAACJS010000015.1"/>
</dbReference>